<dbReference type="OrthoDB" id="3157337at2759"/>
<accession>A0A8R1UGA6</accession>
<dbReference type="EnsemblMetazoa" id="PPA27253.1">
    <property type="protein sequence ID" value="PPA27253.1"/>
    <property type="gene ID" value="WBGene00116807"/>
</dbReference>
<name>A0A2A6D0F4_PRIPA</name>
<protein>
    <submittedName>
        <fullName evidence="1">BTB domain-containing protein</fullName>
    </submittedName>
</protein>
<dbReference type="PANTHER" id="PTHR22744">
    <property type="entry name" value="HELIX LOOP HELIX PROTEIN 21-RELATED"/>
    <property type="match status" value="1"/>
</dbReference>
<dbReference type="SMART" id="SM00225">
    <property type="entry name" value="BTB"/>
    <property type="match status" value="1"/>
</dbReference>
<dbReference type="Proteomes" id="UP000005239">
    <property type="component" value="Unassembled WGS sequence"/>
</dbReference>
<sequence>MLLTIVFTCDLDSRRMSNDKVAQNNMVSPSSSISLMSSGDEEVARLRDQIRLLSTEMTTLRRDYNGLKERMEADKLSFSEHLFSLTLPTVTLADTPYLNEPVELNGVNVILYGAVITNSEGVQQLAFWCGMRSSSSFDATLISKCAIVGYSNAAYNTGPFTEIIRLKEESSVMSRRHIAGVWNNIKANLTNINVKFTIKLVRPFNPSTISFDDGDNYVTITLGDETLQVNTPYVSEWSNFLRAYFSSDMKERAAGVYPIEDCPITDFREMLDVIYPTSKPIDIWNVEKMLELADRFIMPMLTRKCEVFLNDGYKHNFTEIQLLIMADKYNLFLTRTNVLEKLISTTLLRSKIIKTEGYGTLSYEMKRAVDARYVELDVQEKP</sequence>
<dbReference type="AlphaFoldDB" id="A0A2A6D0F4"/>
<accession>A0A2A6D0F4</accession>
<dbReference type="Gene3D" id="3.30.710.10">
    <property type="entry name" value="Potassium Channel Kv1.1, Chain A"/>
    <property type="match status" value="1"/>
</dbReference>
<dbReference type="PROSITE" id="PS50097">
    <property type="entry name" value="BTB"/>
    <property type="match status" value="1"/>
</dbReference>
<evidence type="ECO:0000313" key="1">
    <source>
        <dbReference type="EnsemblMetazoa" id="PPA27253.1"/>
    </source>
</evidence>
<evidence type="ECO:0000313" key="2">
    <source>
        <dbReference type="Proteomes" id="UP000005239"/>
    </source>
</evidence>
<dbReference type="InterPro" id="IPR011333">
    <property type="entry name" value="SKP1/BTB/POZ_sf"/>
</dbReference>
<keyword evidence="2" id="KW-1185">Reference proteome</keyword>
<gene>
    <name evidence="1" type="primary">WBGene00116807</name>
</gene>
<proteinExistence type="predicted"/>
<dbReference type="InterPro" id="IPR000210">
    <property type="entry name" value="BTB/POZ_dom"/>
</dbReference>
<reference evidence="2" key="1">
    <citation type="journal article" date="2008" name="Nat. Genet.">
        <title>The Pristionchus pacificus genome provides a unique perspective on nematode lifestyle and parasitism.</title>
        <authorList>
            <person name="Dieterich C."/>
            <person name="Clifton S.W."/>
            <person name="Schuster L.N."/>
            <person name="Chinwalla A."/>
            <person name="Delehaunty K."/>
            <person name="Dinkelacker I."/>
            <person name="Fulton L."/>
            <person name="Fulton R."/>
            <person name="Godfrey J."/>
            <person name="Minx P."/>
            <person name="Mitreva M."/>
            <person name="Roeseler W."/>
            <person name="Tian H."/>
            <person name="Witte H."/>
            <person name="Yang S.P."/>
            <person name="Wilson R.K."/>
            <person name="Sommer R.J."/>
        </authorList>
    </citation>
    <scope>NUCLEOTIDE SEQUENCE [LARGE SCALE GENOMIC DNA]</scope>
    <source>
        <strain evidence="2">PS312</strain>
    </source>
</reference>
<reference evidence="1" key="2">
    <citation type="submission" date="2022-06" db="UniProtKB">
        <authorList>
            <consortium name="EnsemblMetazoa"/>
        </authorList>
    </citation>
    <scope>IDENTIFICATION</scope>
    <source>
        <strain evidence="1">PS312</strain>
    </source>
</reference>
<dbReference type="Pfam" id="PF00651">
    <property type="entry name" value="BTB"/>
    <property type="match status" value="1"/>
</dbReference>
<dbReference type="CDD" id="cd18186">
    <property type="entry name" value="BTB_POZ_ZBTB_KLHL-like"/>
    <property type="match status" value="1"/>
</dbReference>
<dbReference type="SUPFAM" id="SSF54695">
    <property type="entry name" value="POZ domain"/>
    <property type="match status" value="1"/>
</dbReference>
<dbReference type="PANTHER" id="PTHR22744:SF14">
    <property type="entry name" value="BTB DOMAIN-CONTAINING PROTEIN-RELATED"/>
    <property type="match status" value="1"/>
</dbReference>
<organism evidence="1 2">
    <name type="scientific">Pristionchus pacificus</name>
    <name type="common">Parasitic nematode worm</name>
    <dbReference type="NCBI Taxonomy" id="54126"/>
    <lineage>
        <taxon>Eukaryota</taxon>
        <taxon>Metazoa</taxon>
        <taxon>Ecdysozoa</taxon>
        <taxon>Nematoda</taxon>
        <taxon>Chromadorea</taxon>
        <taxon>Rhabditida</taxon>
        <taxon>Rhabditina</taxon>
        <taxon>Diplogasteromorpha</taxon>
        <taxon>Diplogasteroidea</taxon>
        <taxon>Neodiplogasteridae</taxon>
        <taxon>Pristionchus</taxon>
    </lineage>
</organism>